<comment type="caution">
    <text evidence="1">The sequence shown here is derived from an EMBL/GenBank/DDBJ whole genome shotgun (WGS) entry which is preliminary data.</text>
</comment>
<accession>A0A151NFA3</accession>
<dbReference type="AlphaFoldDB" id="A0A151NFA3"/>
<gene>
    <name evidence="1" type="ORF">Y1Q_0008025</name>
</gene>
<reference evidence="1 2" key="1">
    <citation type="journal article" date="2012" name="Genome Biol.">
        <title>Sequencing three crocodilian genomes to illuminate the evolution of archosaurs and amniotes.</title>
        <authorList>
            <person name="St John J.A."/>
            <person name="Braun E.L."/>
            <person name="Isberg S.R."/>
            <person name="Miles L.G."/>
            <person name="Chong A.Y."/>
            <person name="Gongora J."/>
            <person name="Dalzell P."/>
            <person name="Moran C."/>
            <person name="Bed'hom B."/>
            <person name="Abzhanov A."/>
            <person name="Burgess S.C."/>
            <person name="Cooksey A.M."/>
            <person name="Castoe T.A."/>
            <person name="Crawford N.G."/>
            <person name="Densmore L.D."/>
            <person name="Drew J.C."/>
            <person name="Edwards S.V."/>
            <person name="Faircloth B.C."/>
            <person name="Fujita M.K."/>
            <person name="Greenwold M.J."/>
            <person name="Hoffmann F.G."/>
            <person name="Howard J.M."/>
            <person name="Iguchi T."/>
            <person name="Janes D.E."/>
            <person name="Khan S.Y."/>
            <person name="Kohno S."/>
            <person name="de Koning A.J."/>
            <person name="Lance S.L."/>
            <person name="McCarthy F.M."/>
            <person name="McCormack J.E."/>
            <person name="Merchant M.E."/>
            <person name="Peterson D.G."/>
            <person name="Pollock D.D."/>
            <person name="Pourmand N."/>
            <person name="Raney B.J."/>
            <person name="Roessler K.A."/>
            <person name="Sanford J.R."/>
            <person name="Sawyer R.H."/>
            <person name="Schmidt C.J."/>
            <person name="Triplett E.W."/>
            <person name="Tuberville T.D."/>
            <person name="Venegas-Anaya M."/>
            <person name="Howard J.T."/>
            <person name="Jarvis E.D."/>
            <person name="Guillette L.J.Jr."/>
            <person name="Glenn T.C."/>
            <person name="Green R.E."/>
            <person name="Ray D.A."/>
        </authorList>
    </citation>
    <scope>NUCLEOTIDE SEQUENCE [LARGE SCALE GENOMIC DNA]</scope>
    <source>
        <strain evidence="1">KSC_2009_1</strain>
    </source>
</reference>
<name>A0A151NFA3_ALLMI</name>
<sequence length="108" mass="12184">MTVELGLGDAGKVCCHDSKMMTLVWGSDSPLSQFLSASSVIHGFVRAPAAAWLLFLWWHLYCSTFDLGGILRPLLFPPLQHQRLAAISVSIGFIWDPWLHERYVSWLL</sequence>
<evidence type="ECO:0000313" key="1">
    <source>
        <dbReference type="EMBL" id="KYO35454.1"/>
    </source>
</evidence>
<protein>
    <submittedName>
        <fullName evidence="1">Uncharacterized protein</fullName>
    </submittedName>
</protein>
<organism evidence="1 2">
    <name type="scientific">Alligator mississippiensis</name>
    <name type="common">American alligator</name>
    <dbReference type="NCBI Taxonomy" id="8496"/>
    <lineage>
        <taxon>Eukaryota</taxon>
        <taxon>Metazoa</taxon>
        <taxon>Chordata</taxon>
        <taxon>Craniata</taxon>
        <taxon>Vertebrata</taxon>
        <taxon>Euteleostomi</taxon>
        <taxon>Archelosauria</taxon>
        <taxon>Archosauria</taxon>
        <taxon>Crocodylia</taxon>
        <taxon>Alligatoridae</taxon>
        <taxon>Alligatorinae</taxon>
        <taxon>Alligator</taxon>
    </lineage>
</organism>
<keyword evidence="2" id="KW-1185">Reference proteome</keyword>
<evidence type="ECO:0000313" key="2">
    <source>
        <dbReference type="Proteomes" id="UP000050525"/>
    </source>
</evidence>
<proteinExistence type="predicted"/>
<dbReference type="Proteomes" id="UP000050525">
    <property type="component" value="Unassembled WGS sequence"/>
</dbReference>
<dbReference type="EMBL" id="AKHW03003201">
    <property type="protein sequence ID" value="KYO35454.1"/>
    <property type="molecule type" value="Genomic_DNA"/>
</dbReference>